<dbReference type="InterPro" id="IPR044974">
    <property type="entry name" value="Disease_R_plants"/>
</dbReference>
<dbReference type="Pfam" id="PF23559">
    <property type="entry name" value="WHD_DRP"/>
    <property type="match status" value="1"/>
</dbReference>
<accession>A0A8T0NFN9</accession>
<comment type="caution">
    <text evidence="4">The sequence shown here is derived from an EMBL/GenBank/DDBJ whole genome shotgun (WGS) entry which is preliminary data.</text>
</comment>
<sequence length="721" mass="81835">MSYKAARCKRARPRGGGALHTRSAEVARVLGTSAPYQLQGLQDEDCWLLFCHFSLGANIHTYNFQDLPRLKEQVLRKCNGVPFVAVGLGHRVRQENDRSKWTSTLHGENWDSTGHLIGALRLSYAELDSHLKPCFAYSSIVPQNFQFEEEWLIQHWMAQGFIQPNPRSSETIEDTGRSYFRSLVSRSFFQRARVDRTGERHSYSLSEMMQDLALHVSCEDCKCCAVEGSYNIPEKVRYLTVVFNMPTSRDMFKMISGGERLHTLIVVGHSEHFTQKVPNDIGRRFIRLRALDLSNFCVVELPESIGELKHLRCLQLRSTKIRWLPKSICDLYNLQTLGLTNCYDLEELPRKIKNLRMLRHIDLLMSRNSYCNVCRLRCMPKDIGLLTDLRTLSRFVVSHRSTLSVGTHRGGIAELANLNNLHGELLISNLHHVEGVQDAALANLASKQFLQKLELSWGNNNKKADEILENLKPPTKIKELTISGYTGMACPSWLGSAEYTNLLTVCLYDFQSCSVLPSLGMLPLLENLYLKGWQSLVSIDCSRFCGRRSMASFQSLKKLHLERMEMLEIWDGEERCAFPSLLELVIENCCKLEQVTHNLPSLAKLTVEGSPGFQGLWSFPSLKYSNVNASGEWILRSWPSLSSPISITLCKLPTICLPSGLGLFHTSLQRLEISHCEQLQYIPGDWPPCNLTHFSVRNQGIADRGSILLWIDGHRVSAFAD</sequence>
<keyword evidence="5" id="KW-1185">Reference proteome</keyword>
<keyword evidence="1" id="KW-0611">Plant defense</keyword>
<dbReference type="AlphaFoldDB" id="A0A8T0NFN9"/>
<dbReference type="InterPro" id="IPR036388">
    <property type="entry name" value="WH-like_DNA-bd_sf"/>
</dbReference>
<dbReference type="SUPFAM" id="SSF52540">
    <property type="entry name" value="P-loop containing nucleoside triphosphate hydrolases"/>
    <property type="match status" value="1"/>
</dbReference>
<evidence type="ECO:0000259" key="2">
    <source>
        <dbReference type="Pfam" id="PF23559"/>
    </source>
</evidence>
<dbReference type="SUPFAM" id="SSF52058">
    <property type="entry name" value="L domain-like"/>
    <property type="match status" value="1"/>
</dbReference>
<dbReference type="GO" id="GO:0043531">
    <property type="term" value="F:ADP binding"/>
    <property type="evidence" value="ECO:0007669"/>
    <property type="project" value="InterPro"/>
</dbReference>
<dbReference type="PANTHER" id="PTHR23155">
    <property type="entry name" value="DISEASE RESISTANCE PROTEIN RP"/>
    <property type="match status" value="1"/>
</dbReference>
<dbReference type="Pfam" id="PF25019">
    <property type="entry name" value="LRR_R13L1-DRL21"/>
    <property type="match status" value="1"/>
</dbReference>
<evidence type="ECO:0000313" key="4">
    <source>
        <dbReference type="EMBL" id="KAG2547983.1"/>
    </source>
</evidence>
<evidence type="ECO:0000259" key="3">
    <source>
        <dbReference type="Pfam" id="PF25019"/>
    </source>
</evidence>
<feature type="domain" description="Disease resistance protein winged helix" evidence="2">
    <location>
        <begin position="140"/>
        <end position="213"/>
    </location>
</feature>
<dbReference type="GO" id="GO:0098542">
    <property type="term" value="P:defense response to other organism"/>
    <property type="evidence" value="ECO:0007669"/>
    <property type="project" value="TreeGrafter"/>
</dbReference>
<evidence type="ECO:0000256" key="1">
    <source>
        <dbReference type="ARBA" id="ARBA00022821"/>
    </source>
</evidence>
<evidence type="ECO:0000313" key="5">
    <source>
        <dbReference type="Proteomes" id="UP000823388"/>
    </source>
</evidence>
<dbReference type="InterPro" id="IPR058922">
    <property type="entry name" value="WHD_DRP"/>
</dbReference>
<dbReference type="PANTHER" id="PTHR23155:SF1241">
    <property type="entry name" value="DISEASE RESISTANCE RPP13-LIKE PROTEIN 1-RELATED"/>
    <property type="match status" value="1"/>
</dbReference>
<dbReference type="Gene3D" id="3.80.10.10">
    <property type="entry name" value="Ribonuclease Inhibitor"/>
    <property type="match status" value="1"/>
</dbReference>
<name>A0A8T0NFN9_PANVG</name>
<proteinExistence type="predicted"/>
<gene>
    <name evidence="4" type="ORF">PVAP13_9KG145200</name>
</gene>
<dbReference type="EMBL" id="CM029053">
    <property type="protein sequence ID" value="KAG2547983.1"/>
    <property type="molecule type" value="Genomic_DNA"/>
</dbReference>
<dbReference type="InterPro" id="IPR056789">
    <property type="entry name" value="LRR_R13L1-DRL21"/>
</dbReference>
<dbReference type="Proteomes" id="UP000823388">
    <property type="component" value="Chromosome 9K"/>
</dbReference>
<reference evidence="4" key="1">
    <citation type="submission" date="2020-05" db="EMBL/GenBank/DDBJ databases">
        <title>WGS assembly of Panicum virgatum.</title>
        <authorList>
            <person name="Lovell J.T."/>
            <person name="Jenkins J."/>
            <person name="Shu S."/>
            <person name="Juenger T.E."/>
            <person name="Schmutz J."/>
        </authorList>
    </citation>
    <scope>NUCLEOTIDE SEQUENCE</scope>
    <source>
        <strain evidence="4">AP13</strain>
    </source>
</reference>
<dbReference type="InterPro" id="IPR027417">
    <property type="entry name" value="P-loop_NTPase"/>
</dbReference>
<organism evidence="4 5">
    <name type="scientific">Panicum virgatum</name>
    <name type="common">Blackwell switchgrass</name>
    <dbReference type="NCBI Taxonomy" id="38727"/>
    <lineage>
        <taxon>Eukaryota</taxon>
        <taxon>Viridiplantae</taxon>
        <taxon>Streptophyta</taxon>
        <taxon>Embryophyta</taxon>
        <taxon>Tracheophyta</taxon>
        <taxon>Spermatophyta</taxon>
        <taxon>Magnoliopsida</taxon>
        <taxon>Liliopsida</taxon>
        <taxon>Poales</taxon>
        <taxon>Poaceae</taxon>
        <taxon>PACMAD clade</taxon>
        <taxon>Panicoideae</taxon>
        <taxon>Panicodae</taxon>
        <taxon>Paniceae</taxon>
        <taxon>Panicinae</taxon>
        <taxon>Panicum</taxon>
        <taxon>Panicum sect. Hiantes</taxon>
    </lineage>
</organism>
<dbReference type="InterPro" id="IPR032675">
    <property type="entry name" value="LRR_dom_sf"/>
</dbReference>
<dbReference type="Gene3D" id="1.10.10.10">
    <property type="entry name" value="Winged helix-like DNA-binding domain superfamily/Winged helix DNA-binding domain"/>
    <property type="match status" value="1"/>
</dbReference>
<protein>
    <submittedName>
        <fullName evidence="4">Uncharacterized protein</fullName>
    </submittedName>
</protein>
<feature type="domain" description="R13L1/DRL21-like LRR repeat region" evidence="3">
    <location>
        <begin position="412"/>
        <end position="532"/>
    </location>
</feature>